<reference evidence="1" key="1">
    <citation type="submission" date="2023-04" db="EMBL/GenBank/DDBJ databases">
        <title>A chromosome-level genome assembly of the parasitoid wasp Eretmocerus hayati.</title>
        <authorList>
            <person name="Zhong Y."/>
            <person name="Liu S."/>
            <person name="Liu Y."/>
        </authorList>
    </citation>
    <scope>NUCLEOTIDE SEQUENCE</scope>
    <source>
        <strain evidence="1">ZJU_SS_LIU_2023</strain>
    </source>
</reference>
<dbReference type="Proteomes" id="UP001239111">
    <property type="component" value="Chromosome 3"/>
</dbReference>
<sequence>MELNIVSGISIGGIPDAFNEYVVVHEITIQQALKEAKGLIIYPGPKPGCKACTSDEMNYCRNNSVVDDHCVCDSLDEPFGFVEHACKVGPHASLPTALDCSVYTRIRDCCCHSYLASVWKYRAGGAGNVEISQLLLILVVLIQLIGLNR</sequence>
<evidence type="ECO:0000313" key="2">
    <source>
        <dbReference type="Proteomes" id="UP001239111"/>
    </source>
</evidence>
<name>A0ACC2NSG1_9HYME</name>
<comment type="caution">
    <text evidence="1">The sequence shown here is derived from an EMBL/GenBank/DDBJ whole genome shotgun (WGS) entry which is preliminary data.</text>
</comment>
<gene>
    <name evidence="1" type="ORF">QAD02_005338</name>
</gene>
<organism evidence="1 2">
    <name type="scientific">Eretmocerus hayati</name>
    <dbReference type="NCBI Taxonomy" id="131215"/>
    <lineage>
        <taxon>Eukaryota</taxon>
        <taxon>Metazoa</taxon>
        <taxon>Ecdysozoa</taxon>
        <taxon>Arthropoda</taxon>
        <taxon>Hexapoda</taxon>
        <taxon>Insecta</taxon>
        <taxon>Pterygota</taxon>
        <taxon>Neoptera</taxon>
        <taxon>Endopterygota</taxon>
        <taxon>Hymenoptera</taxon>
        <taxon>Apocrita</taxon>
        <taxon>Proctotrupomorpha</taxon>
        <taxon>Chalcidoidea</taxon>
        <taxon>Aphelinidae</taxon>
        <taxon>Aphelininae</taxon>
        <taxon>Eretmocerus</taxon>
    </lineage>
</organism>
<proteinExistence type="predicted"/>
<keyword evidence="2" id="KW-1185">Reference proteome</keyword>
<accession>A0ACC2NSG1</accession>
<dbReference type="EMBL" id="CM056743">
    <property type="protein sequence ID" value="KAJ8674076.1"/>
    <property type="molecule type" value="Genomic_DNA"/>
</dbReference>
<evidence type="ECO:0000313" key="1">
    <source>
        <dbReference type="EMBL" id="KAJ8674076.1"/>
    </source>
</evidence>
<protein>
    <submittedName>
        <fullName evidence="1">Uncharacterized protein</fullName>
    </submittedName>
</protein>